<proteinExistence type="predicted"/>
<sequence length="133" mass="15572">MEYQKDSQSRHPNYEVFTSADLQKVVMLPQIECFNETIFTRRLTVFNETFVELGSGKRNFAAVWHEGISGRQDEDLASTLHSYMLKMRDMKRVVFWLDDCGAQNKNCTLFTMLLHLINSKIVVTEKVELKFLE</sequence>
<dbReference type="AlphaFoldDB" id="A0AAV4CQR2"/>
<evidence type="ECO:0000313" key="2">
    <source>
        <dbReference type="Proteomes" id="UP000735302"/>
    </source>
</evidence>
<dbReference type="EMBL" id="BLXT01006878">
    <property type="protein sequence ID" value="GFO34226.1"/>
    <property type="molecule type" value="Genomic_DNA"/>
</dbReference>
<evidence type="ECO:0000313" key="1">
    <source>
        <dbReference type="EMBL" id="GFO34226.1"/>
    </source>
</evidence>
<keyword evidence="1" id="KW-0808">Transferase</keyword>
<dbReference type="Proteomes" id="UP000735302">
    <property type="component" value="Unassembled WGS sequence"/>
</dbReference>
<organism evidence="1 2">
    <name type="scientific">Plakobranchus ocellatus</name>
    <dbReference type="NCBI Taxonomy" id="259542"/>
    <lineage>
        <taxon>Eukaryota</taxon>
        <taxon>Metazoa</taxon>
        <taxon>Spiralia</taxon>
        <taxon>Lophotrochozoa</taxon>
        <taxon>Mollusca</taxon>
        <taxon>Gastropoda</taxon>
        <taxon>Heterobranchia</taxon>
        <taxon>Euthyneura</taxon>
        <taxon>Panpulmonata</taxon>
        <taxon>Sacoglossa</taxon>
        <taxon>Placobranchoidea</taxon>
        <taxon>Plakobranchidae</taxon>
        <taxon>Plakobranchus</taxon>
    </lineage>
</organism>
<keyword evidence="2" id="KW-1185">Reference proteome</keyword>
<keyword evidence="1" id="KW-0418">Kinase</keyword>
<dbReference type="GO" id="GO:0016301">
    <property type="term" value="F:kinase activity"/>
    <property type="evidence" value="ECO:0007669"/>
    <property type="project" value="UniProtKB-KW"/>
</dbReference>
<gene>
    <name evidence="1" type="ORF">PoB_006073100</name>
</gene>
<reference evidence="1 2" key="1">
    <citation type="journal article" date="2021" name="Elife">
        <title>Chloroplast acquisition without the gene transfer in kleptoplastic sea slugs, Plakobranchus ocellatus.</title>
        <authorList>
            <person name="Maeda T."/>
            <person name="Takahashi S."/>
            <person name="Yoshida T."/>
            <person name="Shimamura S."/>
            <person name="Takaki Y."/>
            <person name="Nagai Y."/>
            <person name="Toyoda A."/>
            <person name="Suzuki Y."/>
            <person name="Arimoto A."/>
            <person name="Ishii H."/>
            <person name="Satoh N."/>
            <person name="Nishiyama T."/>
            <person name="Hasebe M."/>
            <person name="Maruyama T."/>
            <person name="Minagawa J."/>
            <person name="Obokata J."/>
            <person name="Shigenobu S."/>
        </authorList>
    </citation>
    <scope>NUCLEOTIDE SEQUENCE [LARGE SCALE GENOMIC DNA]</scope>
</reference>
<name>A0AAV4CQR2_9GAST</name>
<protein>
    <submittedName>
        <fullName evidence="1">Cai-1 autoinducer sensor kinase/phosphatase cqss</fullName>
    </submittedName>
</protein>
<accession>A0AAV4CQR2</accession>
<comment type="caution">
    <text evidence="1">The sequence shown here is derived from an EMBL/GenBank/DDBJ whole genome shotgun (WGS) entry which is preliminary data.</text>
</comment>